<reference evidence="2 3" key="1">
    <citation type="submission" date="2019-05" db="EMBL/GenBank/DDBJ databases">
        <title>Another draft genome of Portunus trituberculatus and its Hox gene families provides insights of decapod evolution.</title>
        <authorList>
            <person name="Jeong J.-H."/>
            <person name="Song I."/>
            <person name="Kim S."/>
            <person name="Choi T."/>
            <person name="Kim D."/>
            <person name="Ryu S."/>
            <person name="Kim W."/>
        </authorList>
    </citation>
    <scope>NUCLEOTIDE SEQUENCE [LARGE SCALE GENOMIC DNA]</scope>
    <source>
        <tissue evidence="2">Muscle</tissue>
    </source>
</reference>
<evidence type="ECO:0000256" key="1">
    <source>
        <dbReference type="SAM" id="MobiDB-lite"/>
    </source>
</evidence>
<dbReference type="Proteomes" id="UP000324222">
    <property type="component" value="Unassembled WGS sequence"/>
</dbReference>
<dbReference type="OrthoDB" id="2666448at2759"/>
<evidence type="ECO:0000313" key="3">
    <source>
        <dbReference type="Proteomes" id="UP000324222"/>
    </source>
</evidence>
<dbReference type="AlphaFoldDB" id="A0A5B7CZR0"/>
<sequence>MALTITPELMDQYRTEVQSEPSSCLAMNACFKSDPLEMCMCRCKVMATSHVFTHKSSNTTEVKSMADTKGTHFTNGMERRARR</sequence>
<name>A0A5B7CZR0_PORTR</name>
<comment type="caution">
    <text evidence="2">The sequence shown here is derived from an EMBL/GenBank/DDBJ whole genome shotgun (WGS) entry which is preliminary data.</text>
</comment>
<protein>
    <submittedName>
        <fullName evidence="2">Uncharacterized protein</fullName>
    </submittedName>
</protein>
<accession>A0A5B7CZR0</accession>
<organism evidence="2 3">
    <name type="scientific">Portunus trituberculatus</name>
    <name type="common">Swimming crab</name>
    <name type="synonym">Neptunus trituberculatus</name>
    <dbReference type="NCBI Taxonomy" id="210409"/>
    <lineage>
        <taxon>Eukaryota</taxon>
        <taxon>Metazoa</taxon>
        <taxon>Ecdysozoa</taxon>
        <taxon>Arthropoda</taxon>
        <taxon>Crustacea</taxon>
        <taxon>Multicrustacea</taxon>
        <taxon>Malacostraca</taxon>
        <taxon>Eumalacostraca</taxon>
        <taxon>Eucarida</taxon>
        <taxon>Decapoda</taxon>
        <taxon>Pleocyemata</taxon>
        <taxon>Brachyura</taxon>
        <taxon>Eubrachyura</taxon>
        <taxon>Portunoidea</taxon>
        <taxon>Portunidae</taxon>
        <taxon>Portuninae</taxon>
        <taxon>Portunus</taxon>
    </lineage>
</organism>
<feature type="region of interest" description="Disordered" evidence="1">
    <location>
        <begin position="59"/>
        <end position="83"/>
    </location>
</feature>
<keyword evidence="3" id="KW-1185">Reference proteome</keyword>
<dbReference type="EMBL" id="VSRR010000247">
    <property type="protein sequence ID" value="MPC12943.1"/>
    <property type="molecule type" value="Genomic_DNA"/>
</dbReference>
<gene>
    <name evidence="2" type="ORF">E2C01_005660</name>
</gene>
<evidence type="ECO:0000313" key="2">
    <source>
        <dbReference type="EMBL" id="MPC12943.1"/>
    </source>
</evidence>
<proteinExistence type="predicted"/>